<dbReference type="InterPro" id="IPR005018">
    <property type="entry name" value="DOMON_domain"/>
</dbReference>
<dbReference type="OrthoDB" id="19261at2759"/>
<keyword evidence="2" id="KW-1133">Transmembrane helix</keyword>
<organism evidence="5 6">
    <name type="scientific">Polyplosphaeria fusca</name>
    <dbReference type="NCBI Taxonomy" id="682080"/>
    <lineage>
        <taxon>Eukaryota</taxon>
        <taxon>Fungi</taxon>
        <taxon>Dikarya</taxon>
        <taxon>Ascomycota</taxon>
        <taxon>Pezizomycotina</taxon>
        <taxon>Dothideomycetes</taxon>
        <taxon>Pleosporomycetidae</taxon>
        <taxon>Pleosporales</taxon>
        <taxon>Tetraplosphaeriaceae</taxon>
        <taxon>Polyplosphaeria</taxon>
    </lineage>
</organism>
<comment type="caution">
    <text evidence="5">The sequence shown here is derived from an EMBL/GenBank/DDBJ whole genome shotgun (WGS) entry which is preliminary data.</text>
</comment>
<feature type="domain" description="DOMON" evidence="4">
    <location>
        <begin position="65"/>
        <end position="156"/>
    </location>
</feature>
<evidence type="ECO:0000256" key="1">
    <source>
        <dbReference type="SAM" id="MobiDB-lite"/>
    </source>
</evidence>
<keyword evidence="2" id="KW-0812">Transmembrane</keyword>
<accession>A0A9P4QU22</accession>
<feature type="chain" id="PRO_5040126284" evidence="3">
    <location>
        <begin position="26"/>
        <end position="460"/>
    </location>
</feature>
<dbReference type="SUPFAM" id="SSF49344">
    <property type="entry name" value="CBD9-like"/>
    <property type="match status" value="1"/>
</dbReference>
<feature type="signal peptide" evidence="3">
    <location>
        <begin position="1"/>
        <end position="25"/>
    </location>
</feature>
<sequence length="460" mass="49507">MMRFLQGLGAAVVALLAVLPAIAGAQNISASTLYLEQTETQFSLNIPNDTSGDVFIYFTSPAYSWVGVGFGEEMKNSLMFIMYPSQNGNNVTVSTRIANGHSEPSHYADANLEILSGTGIDDEMFVLKAVCHNCRVWHNGFIDVKNTAHPMIYAFGPGNALQSNSLNAPLKRHVRYGKFTMDMEAARGTGGVPAATSAANGVELQGGMRRDHDRANLAHAVIGCLAIFVLWPLNVIIAGFFRNIKIHVGMSVSILVFLIIAFALGISTSYEYNRSKSFTSGHQILAFIALLPILAISLLPLRPLSALSPLIPRLHTCLVTLTLVTLTITGGLGLHLSSQSRPIIIAYAAVSLVVVCFSTLLQTCIKRRGSAYARHTTRQRLGEEDEQDLVLAAFYANRKLEGGESRSESEASLRPTAGVAGAGHERSPSAGSAKNIYGGGTMPGPQYLLNMHPGVPVHRW</sequence>
<proteinExistence type="predicted"/>
<keyword evidence="2" id="KW-0472">Membrane</keyword>
<protein>
    <submittedName>
        <fullName evidence="5">CBD9-like protein</fullName>
    </submittedName>
</protein>
<feature type="region of interest" description="Disordered" evidence="1">
    <location>
        <begin position="403"/>
        <end position="437"/>
    </location>
</feature>
<evidence type="ECO:0000259" key="4">
    <source>
        <dbReference type="SMART" id="SM00664"/>
    </source>
</evidence>
<dbReference type="AlphaFoldDB" id="A0A9P4QU22"/>
<name>A0A9P4QU22_9PLEO</name>
<dbReference type="Pfam" id="PF16010">
    <property type="entry name" value="CDH-cyt"/>
    <property type="match status" value="1"/>
</dbReference>
<dbReference type="CDD" id="cd09630">
    <property type="entry name" value="CDH_like_cytochrome"/>
    <property type="match status" value="1"/>
</dbReference>
<feature type="transmembrane region" description="Helical" evidence="2">
    <location>
        <begin position="344"/>
        <end position="365"/>
    </location>
</feature>
<gene>
    <name evidence="5" type="ORF">EJ04DRAFT_512936</name>
</gene>
<keyword evidence="3" id="KW-0732">Signal</keyword>
<feature type="transmembrane region" description="Helical" evidence="2">
    <location>
        <begin position="282"/>
        <end position="301"/>
    </location>
</feature>
<reference evidence="5" key="1">
    <citation type="journal article" date="2020" name="Stud. Mycol.">
        <title>101 Dothideomycetes genomes: a test case for predicting lifestyles and emergence of pathogens.</title>
        <authorList>
            <person name="Haridas S."/>
            <person name="Albert R."/>
            <person name="Binder M."/>
            <person name="Bloem J."/>
            <person name="Labutti K."/>
            <person name="Salamov A."/>
            <person name="Andreopoulos B."/>
            <person name="Baker S."/>
            <person name="Barry K."/>
            <person name="Bills G."/>
            <person name="Bluhm B."/>
            <person name="Cannon C."/>
            <person name="Castanera R."/>
            <person name="Culley D."/>
            <person name="Daum C."/>
            <person name="Ezra D."/>
            <person name="Gonzalez J."/>
            <person name="Henrissat B."/>
            <person name="Kuo A."/>
            <person name="Liang C."/>
            <person name="Lipzen A."/>
            <person name="Lutzoni F."/>
            <person name="Magnuson J."/>
            <person name="Mondo S."/>
            <person name="Nolan M."/>
            <person name="Ohm R."/>
            <person name="Pangilinan J."/>
            <person name="Park H.-J."/>
            <person name="Ramirez L."/>
            <person name="Alfaro M."/>
            <person name="Sun H."/>
            <person name="Tritt A."/>
            <person name="Yoshinaga Y."/>
            <person name="Zwiers L.-H."/>
            <person name="Turgeon B."/>
            <person name="Goodwin S."/>
            <person name="Spatafora J."/>
            <person name="Crous P."/>
            <person name="Grigoriev I."/>
        </authorList>
    </citation>
    <scope>NUCLEOTIDE SEQUENCE</scope>
    <source>
        <strain evidence="5">CBS 125425</strain>
    </source>
</reference>
<dbReference type="InterPro" id="IPR015920">
    <property type="entry name" value="Cellobiose_DH-like_cyt"/>
</dbReference>
<dbReference type="PANTHER" id="PTHR47797:SF1">
    <property type="entry name" value="CYTOCHROME B561 DOMAIN-CONTAINING PROTEIN-RELATED"/>
    <property type="match status" value="1"/>
</dbReference>
<feature type="transmembrane region" description="Helical" evidence="2">
    <location>
        <begin position="248"/>
        <end position="270"/>
    </location>
</feature>
<dbReference type="PANTHER" id="PTHR47797">
    <property type="entry name" value="DEHYDROGENASE, PUTATIVE (AFU_ORTHOLOGUE AFUA_8G05805)-RELATED"/>
    <property type="match status" value="1"/>
</dbReference>
<evidence type="ECO:0000313" key="5">
    <source>
        <dbReference type="EMBL" id="KAF2733787.1"/>
    </source>
</evidence>
<evidence type="ECO:0000256" key="2">
    <source>
        <dbReference type="SAM" id="Phobius"/>
    </source>
</evidence>
<dbReference type="EMBL" id="ML996156">
    <property type="protein sequence ID" value="KAF2733787.1"/>
    <property type="molecule type" value="Genomic_DNA"/>
</dbReference>
<feature type="transmembrane region" description="Helical" evidence="2">
    <location>
        <begin position="313"/>
        <end position="332"/>
    </location>
</feature>
<dbReference type="Gene3D" id="2.60.40.1210">
    <property type="entry name" value="Cellobiose dehydrogenase, cytochrome domain"/>
    <property type="match status" value="1"/>
</dbReference>
<feature type="transmembrane region" description="Helical" evidence="2">
    <location>
        <begin position="217"/>
        <end position="241"/>
    </location>
</feature>
<evidence type="ECO:0000256" key="3">
    <source>
        <dbReference type="SAM" id="SignalP"/>
    </source>
</evidence>
<evidence type="ECO:0000313" key="6">
    <source>
        <dbReference type="Proteomes" id="UP000799444"/>
    </source>
</evidence>
<dbReference type="Proteomes" id="UP000799444">
    <property type="component" value="Unassembled WGS sequence"/>
</dbReference>
<keyword evidence="6" id="KW-1185">Reference proteome</keyword>
<dbReference type="SMART" id="SM00664">
    <property type="entry name" value="DoH"/>
    <property type="match status" value="1"/>
</dbReference>